<comment type="caution">
    <text evidence="2">The sequence shown here is derived from an EMBL/GenBank/DDBJ whole genome shotgun (WGS) entry which is preliminary data.</text>
</comment>
<protein>
    <submittedName>
        <fullName evidence="2">Uncharacterized protein</fullName>
    </submittedName>
</protein>
<evidence type="ECO:0000313" key="3">
    <source>
        <dbReference type="Proteomes" id="UP000189229"/>
    </source>
</evidence>
<organism evidence="2 3">
    <name type="scientific">Mycobacterium kansasii</name>
    <dbReference type="NCBI Taxonomy" id="1768"/>
    <lineage>
        <taxon>Bacteria</taxon>
        <taxon>Bacillati</taxon>
        <taxon>Actinomycetota</taxon>
        <taxon>Actinomycetes</taxon>
        <taxon>Mycobacteriales</taxon>
        <taxon>Mycobacteriaceae</taxon>
        <taxon>Mycobacterium</taxon>
    </lineage>
</organism>
<sequence length="44" mass="4862">MVRASCGRHASIQVGGRTDVTNTSTPRWYPAGDDGYHAHRRGYT</sequence>
<accession>A0A1V3WU99</accession>
<gene>
    <name evidence="2" type="ORF">BZL30_6622</name>
</gene>
<proteinExistence type="predicted"/>
<reference evidence="2 3" key="1">
    <citation type="submission" date="2017-02" db="EMBL/GenBank/DDBJ databases">
        <title>Complete genome sequences of Mycobacterium kansasii strains isolated from rhesus macaques.</title>
        <authorList>
            <person name="Panda A."/>
            <person name="Nagaraj S."/>
            <person name="Zhao X."/>
            <person name="Tettelin H."/>
            <person name="Detolla L.J."/>
        </authorList>
    </citation>
    <scope>NUCLEOTIDE SEQUENCE [LARGE SCALE GENOMIC DNA]</scope>
    <source>
        <strain evidence="2 3">11-3813</strain>
    </source>
</reference>
<dbReference type="AlphaFoldDB" id="A0A1V3WU99"/>
<feature type="region of interest" description="Disordered" evidence="1">
    <location>
        <begin position="1"/>
        <end position="44"/>
    </location>
</feature>
<evidence type="ECO:0000313" key="2">
    <source>
        <dbReference type="EMBL" id="OOK70574.1"/>
    </source>
</evidence>
<dbReference type="Proteomes" id="UP000189229">
    <property type="component" value="Unassembled WGS sequence"/>
</dbReference>
<dbReference type="EMBL" id="MVBM01000006">
    <property type="protein sequence ID" value="OOK70574.1"/>
    <property type="molecule type" value="Genomic_DNA"/>
</dbReference>
<name>A0A1V3WU99_MYCKA</name>
<evidence type="ECO:0000256" key="1">
    <source>
        <dbReference type="SAM" id="MobiDB-lite"/>
    </source>
</evidence>